<dbReference type="EMBL" id="JAAIKC010000026">
    <property type="protein sequence ID" value="NEW09859.1"/>
    <property type="molecule type" value="Genomic_DNA"/>
</dbReference>
<sequence>MGKKSKKYSISKIDIFLGDINGFKYPQYIIQINDLSLNDYLNLHTKSSDFDLLLPPIAMFNNEDQQKAINLIDFRNVTMPLLICSDDMDFSCTIVSAYVVEHDDIVLWKHFGYGLDISTSINVPALAFDKIEYSAFTNKFKAFALENYGGV</sequence>
<protein>
    <submittedName>
        <fullName evidence="1">Uncharacterized protein</fullName>
    </submittedName>
</protein>
<proteinExistence type="predicted"/>
<dbReference type="RefSeq" id="WP_163954085.1">
    <property type="nucleotide sequence ID" value="NZ_JAAIKC010000026.1"/>
</dbReference>
<gene>
    <name evidence="1" type="ORF">GK047_28565</name>
</gene>
<name>A0A6G4A7S8_9BACL</name>
<reference evidence="1" key="1">
    <citation type="submission" date="2020-02" db="EMBL/GenBank/DDBJ databases">
        <authorList>
            <person name="Shen X.-R."/>
            <person name="Zhang Y.-X."/>
        </authorList>
    </citation>
    <scope>NUCLEOTIDE SEQUENCE</scope>
    <source>
        <strain evidence="1">SYP-B3998</strain>
    </source>
</reference>
<accession>A0A6G4A7S8</accession>
<organism evidence="1">
    <name type="scientific">Paenibacillus sp. SYP-B3998</name>
    <dbReference type="NCBI Taxonomy" id="2678564"/>
    <lineage>
        <taxon>Bacteria</taxon>
        <taxon>Bacillati</taxon>
        <taxon>Bacillota</taxon>
        <taxon>Bacilli</taxon>
        <taxon>Bacillales</taxon>
        <taxon>Paenibacillaceae</taxon>
        <taxon>Paenibacillus</taxon>
    </lineage>
</organism>
<comment type="caution">
    <text evidence="1">The sequence shown here is derived from an EMBL/GenBank/DDBJ whole genome shotgun (WGS) entry which is preliminary data.</text>
</comment>
<dbReference type="AlphaFoldDB" id="A0A6G4A7S8"/>
<evidence type="ECO:0000313" key="1">
    <source>
        <dbReference type="EMBL" id="NEW09859.1"/>
    </source>
</evidence>